<dbReference type="EMBL" id="JAPFFK010000005">
    <property type="protein sequence ID" value="KAJ6763773.1"/>
    <property type="molecule type" value="Genomic_DNA"/>
</dbReference>
<comment type="similarity">
    <text evidence="3">Belongs to the NADH dehydrogenase family.</text>
</comment>
<evidence type="ECO:0000256" key="8">
    <source>
        <dbReference type="ARBA" id="ARBA00023027"/>
    </source>
</evidence>
<comment type="catalytic activity">
    <reaction evidence="11">
        <text>a ubiquinone + NADH + H(+) = a ubiquinol + NAD(+)</text>
        <dbReference type="Rhea" id="RHEA:23152"/>
        <dbReference type="Rhea" id="RHEA-COMP:9565"/>
        <dbReference type="Rhea" id="RHEA-COMP:9566"/>
        <dbReference type="ChEBI" id="CHEBI:15378"/>
        <dbReference type="ChEBI" id="CHEBI:16389"/>
        <dbReference type="ChEBI" id="CHEBI:17976"/>
        <dbReference type="ChEBI" id="CHEBI:57540"/>
        <dbReference type="ChEBI" id="CHEBI:57945"/>
    </reaction>
</comment>
<dbReference type="SUPFAM" id="SSF51905">
    <property type="entry name" value="FAD/NAD(P)-binding domain"/>
    <property type="match status" value="1"/>
</dbReference>
<name>A0A9Q0WBL6_SALPP</name>
<dbReference type="GO" id="GO:0003954">
    <property type="term" value="F:NADH dehydrogenase activity"/>
    <property type="evidence" value="ECO:0007669"/>
    <property type="project" value="InterPro"/>
</dbReference>
<dbReference type="PANTHER" id="PTHR43706:SF40">
    <property type="entry name" value="NADH:UBIQUINONE REDUCTASE (NON-ELECTROGENIC)"/>
    <property type="match status" value="1"/>
</dbReference>
<keyword evidence="7" id="KW-0560">Oxidoreductase</keyword>
<dbReference type="InterPro" id="IPR023753">
    <property type="entry name" value="FAD/NAD-binding_dom"/>
</dbReference>
<dbReference type="Gene3D" id="3.50.50.100">
    <property type="match status" value="1"/>
</dbReference>
<keyword evidence="9" id="KW-0496">Mitochondrion</keyword>
<dbReference type="Proteomes" id="UP001151532">
    <property type="component" value="Chromosome 13"/>
</dbReference>
<keyword evidence="5" id="KW-0999">Mitochondrion inner membrane</keyword>
<keyword evidence="8" id="KW-0520">NAD</keyword>
<keyword evidence="14" id="KW-1185">Reference proteome</keyword>
<dbReference type="PANTHER" id="PTHR43706">
    <property type="entry name" value="NADH DEHYDROGENASE"/>
    <property type="match status" value="1"/>
</dbReference>
<keyword evidence="10" id="KW-0576">Peroxisome</keyword>
<evidence type="ECO:0000256" key="4">
    <source>
        <dbReference type="ARBA" id="ARBA00022630"/>
    </source>
</evidence>
<dbReference type="InterPro" id="IPR045024">
    <property type="entry name" value="NDH-2"/>
</dbReference>
<dbReference type="PRINTS" id="PR00368">
    <property type="entry name" value="FADPNR"/>
</dbReference>
<accession>A0A9Q0WBL6</accession>
<keyword evidence="6" id="KW-0274">FAD</keyword>
<evidence type="ECO:0000256" key="2">
    <source>
        <dbReference type="ARBA" id="ARBA00004637"/>
    </source>
</evidence>
<proteinExistence type="inferred from homology"/>
<gene>
    <name evidence="13" type="ORF">OIU79_024339</name>
</gene>
<dbReference type="OrthoDB" id="842755at2759"/>
<reference evidence="13" key="2">
    <citation type="journal article" date="2023" name="Int. J. Mol. Sci.">
        <title>De Novo Assembly and Annotation of 11 Diverse Shrub Willow (Salix) Genomes Reveals Novel Gene Organization in Sex-Linked Regions.</title>
        <authorList>
            <person name="Hyden B."/>
            <person name="Feng K."/>
            <person name="Yates T.B."/>
            <person name="Jawdy S."/>
            <person name="Cereghino C."/>
            <person name="Smart L.B."/>
            <person name="Muchero W."/>
        </authorList>
    </citation>
    <scope>NUCLEOTIDE SEQUENCE</scope>
    <source>
        <tissue evidence="13">Shoot tip</tissue>
    </source>
</reference>
<evidence type="ECO:0000256" key="10">
    <source>
        <dbReference type="ARBA" id="ARBA00023140"/>
    </source>
</evidence>
<evidence type="ECO:0000256" key="3">
    <source>
        <dbReference type="ARBA" id="ARBA00005272"/>
    </source>
</evidence>
<comment type="subcellular location">
    <subcellularLocation>
        <location evidence="2">Mitochondrion inner membrane</location>
        <topology evidence="2">Peripheral membrane protein</topology>
    </subcellularLocation>
    <subcellularLocation>
        <location evidence="1">Peroxisome</location>
    </subcellularLocation>
</comment>
<protein>
    <recommendedName>
        <fullName evidence="12">FAD/NAD(P)-binding domain-containing protein</fullName>
    </recommendedName>
</protein>
<keyword evidence="5" id="KW-0472">Membrane</keyword>
<feature type="domain" description="FAD/NAD(P)-binding" evidence="12">
    <location>
        <begin position="59"/>
        <end position="273"/>
    </location>
</feature>
<evidence type="ECO:0000256" key="5">
    <source>
        <dbReference type="ARBA" id="ARBA00022792"/>
    </source>
</evidence>
<dbReference type="InterPro" id="IPR036188">
    <property type="entry name" value="FAD/NAD-bd_sf"/>
</dbReference>
<comment type="caution">
    <text evidence="13">The sequence shown here is derived from an EMBL/GenBank/DDBJ whole genome shotgun (WGS) entry which is preliminary data.</text>
</comment>
<reference evidence="13" key="1">
    <citation type="submission" date="2022-11" db="EMBL/GenBank/DDBJ databases">
        <authorList>
            <person name="Hyden B.L."/>
            <person name="Feng K."/>
            <person name="Yates T."/>
            <person name="Jawdy S."/>
            <person name="Smart L.B."/>
            <person name="Muchero W."/>
        </authorList>
    </citation>
    <scope>NUCLEOTIDE SEQUENCE</scope>
    <source>
        <tissue evidence="13">Shoot tip</tissue>
    </source>
</reference>
<evidence type="ECO:0000313" key="13">
    <source>
        <dbReference type="EMBL" id="KAJ6763773.1"/>
    </source>
</evidence>
<dbReference type="Pfam" id="PF07992">
    <property type="entry name" value="Pyr_redox_2"/>
    <property type="match status" value="1"/>
</dbReference>
<sequence length="275" mass="30491">MRGSAFFQRAFRVSQEHPTFFKLLIVTTVSGGGLLTFSDASPFQRSITGASSQNEGKKKKVVVLGTGWAGTSFLKNLKNSSYDVQVVSPNNFFAFTPLLPSVTNGTVEARSIVEPIRNIVKKKPYNVEFEEAECYKIDPVNKKVYCRSNQSSTLDGIEEFTVDYDVLILAMGARVNTFNTPGVEEHAHFLKEVGDAQKLRKSIIDCYERASLPGVSEEEKKRMMHFVVVGGGPTGVEYAAELHDLAFDDMAKLYPSAKDYLKITLLEAGDHILNM</sequence>
<evidence type="ECO:0000256" key="11">
    <source>
        <dbReference type="ARBA" id="ARBA00049010"/>
    </source>
</evidence>
<evidence type="ECO:0000259" key="12">
    <source>
        <dbReference type="Pfam" id="PF07992"/>
    </source>
</evidence>
<dbReference type="GO" id="GO:0005777">
    <property type="term" value="C:peroxisome"/>
    <property type="evidence" value="ECO:0007669"/>
    <property type="project" value="UniProtKB-SubCell"/>
</dbReference>
<evidence type="ECO:0000313" key="14">
    <source>
        <dbReference type="Proteomes" id="UP001151532"/>
    </source>
</evidence>
<organism evidence="13 14">
    <name type="scientific">Salix purpurea</name>
    <name type="common">Purple osier willow</name>
    <dbReference type="NCBI Taxonomy" id="77065"/>
    <lineage>
        <taxon>Eukaryota</taxon>
        <taxon>Viridiplantae</taxon>
        <taxon>Streptophyta</taxon>
        <taxon>Embryophyta</taxon>
        <taxon>Tracheophyta</taxon>
        <taxon>Spermatophyta</taxon>
        <taxon>Magnoliopsida</taxon>
        <taxon>eudicotyledons</taxon>
        <taxon>Gunneridae</taxon>
        <taxon>Pentapetalae</taxon>
        <taxon>rosids</taxon>
        <taxon>fabids</taxon>
        <taxon>Malpighiales</taxon>
        <taxon>Salicaceae</taxon>
        <taxon>Saliceae</taxon>
        <taxon>Salix</taxon>
    </lineage>
</organism>
<evidence type="ECO:0000256" key="1">
    <source>
        <dbReference type="ARBA" id="ARBA00004275"/>
    </source>
</evidence>
<dbReference type="AlphaFoldDB" id="A0A9Q0WBL6"/>
<evidence type="ECO:0000256" key="7">
    <source>
        <dbReference type="ARBA" id="ARBA00023002"/>
    </source>
</evidence>
<keyword evidence="4" id="KW-0285">Flavoprotein</keyword>
<dbReference type="GO" id="GO:0005743">
    <property type="term" value="C:mitochondrial inner membrane"/>
    <property type="evidence" value="ECO:0007669"/>
    <property type="project" value="UniProtKB-SubCell"/>
</dbReference>
<evidence type="ECO:0000256" key="6">
    <source>
        <dbReference type="ARBA" id="ARBA00022827"/>
    </source>
</evidence>
<evidence type="ECO:0000256" key="9">
    <source>
        <dbReference type="ARBA" id="ARBA00023128"/>
    </source>
</evidence>